<evidence type="ECO:0000256" key="3">
    <source>
        <dbReference type="ARBA" id="ARBA00022729"/>
    </source>
</evidence>
<keyword evidence="5" id="KW-0325">Glycoprotein</keyword>
<dbReference type="PANTHER" id="PTHR11010">
    <property type="entry name" value="PROTEASE S28 PRO-X CARBOXYPEPTIDASE-RELATED"/>
    <property type="match status" value="1"/>
</dbReference>
<evidence type="ECO:0000313" key="7">
    <source>
        <dbReference type="Proteomes" id="UP001356427"/>
    </source>
</evidence>
<dbReference type="GO" id="GO:0008239">
    <property type="term" value="F:dipeptidyl-peptidase activity"/>
    <property type="evidence" value="ECO:0007669"/>
    <property type="project" value="TreeGrafter"/>
</dbReference>
<gene>
    <name evidence="6" type="ORF">J4Q44_G00338240</name>
</gene>
<dbReference type="AlphaFoldDB" id="A0AAN8L0E8"/>
<accession>A0AAN8L0E8</accession>
<comment type="caution">
    <text evidence="6">The sequence shown here is derived from an EMBL/GenBank/DDBJ whole genome shotgun (WGS) entry which is preliminary data.</text>
</comment>
<keyword evidence="4" id="KW-0378">Hydrolase</keyword>
<dbReference type="GO" id="GO:0006508">
    <property type="term" value="P:proteolysis"/>
    <property type="evidence" value="ECO:0007669"/>
    <property type="project" value="UniProtKB-KW"/>
</dbReference>
<evidence type="ECO:0000256" key="4">
    <source>
        <dbReference type="ARBA" id="ARBA00022801"/>
    </source>
</evidence>
<evidence type="ECO:0008006" key="8">
    <source>
        <dbReference type="Google" id="ProtNLM"/>
    </source>
</evidence>
<organism evidence="6 7">
    <name type="scientific">Coregonus suidteri</name>
    <dbReference type="NCBI Taxonomy" id="861788"/>
    <lineage>
        <taxon>Eukaryota</taxon>
        <taxon>Metazoa</taxon>
        <taxon>Chordata</taxon>
        <taxon>Craniata</taxon>
        <taxon>Vertebrata</taxon>
        <taxon>Euteleostomi</taxon>
        <taxon>Actinopterygii</taxon>
        <taxon>Neopterygii</taxon>
        <taxon>Teleostei</taxon>
        <taxon>Protacanthopterygii</taxon>
        <taxon>Salmoniformes</taxon>
        <taxon>Salmonidae</taxon>
        <taxon>Coregoninae</taxon>
        <taxon>Coregonus</taxon>
    </lineage>
</organism>
<name>A0AAN8L0E8_9TELE</name>
<protein>
    <recommendedName>
        <fullName evidence="8">Thymus-specific serine protease</fullName>
    </recommendedName>
</protein>
<evidence type="ECO:0000256" key="5">
    <source>
        <dbReference type="ARBA" id="ARBA00023180"/>
    </source>
</evidence>
<evidence type="ECO:0000313" key="6">
    <source>
        <dbReference type="EMBL" id="KAK6296111.1"/>
    </source>
</evidence>
<dbReference type="Gene3D" id="3.40.50.1820">
    <property type="entry name" value="alpha/beta hydrolase"/>
    <property type="match status" value="1"/>
</dbReference>
<keyword evidence="7" id="KW-1185">Reference proteome</keyword>
<keyword evidence="3" id="KW-0732">Signal</keyword>
<dbReference type="EMBL" id="JAGTTL010000033">
    <property type="protein sequence ID" value="KAK6296111.1"/>
    <property type="molecule type" value="Genomic_DNA"/>
</dbReference>
<dbReference type="GO" id="GO:0070008">
    <property type="term" value="F:serine-type exopeptidase activity"/>
    <property type="evidence" value="ECO:0007669"/>
    <property type="project" value="InterPro"/>
</dbReference>
<dbReference type="Proteomes" id="UP001356427">
    <property type="component" value="Unassembled WGS sequence"/>
</dbReference>
<evidence type="ECO:0000256" key="2">
    <source>
        <dbReference type="ARBA" id="ARBA00022670"/>
    </source>
</evidence>
<dbReference type="PANTHER" id="PTHR11010:SF117">
    <property type="entry name" value="SERINE PROTEASE 16"/>
    <property type="match status" value="1"/>
</dbReference>
<dbReference type="InterPro" id="IPR008758">
    <property type="entry name" value="Peptidase_S28"/>
</dbReference>
<sequence>MAINPGSAWLPYTKKLRDLCLMVEHRFDGDSRPTADLSTENLRRVLPGHAGSLAPTQVPPPDSCCRGKQRASPRHNQLLRYHVEQCQDNFNISAKTLYSGIDQTKKNYSSYNIRATRIVFPNSSIDPWHALGITSSISDDLPAIFIKGTAHCANMYPARAEDHPQLTLAREHVFQLLQTWLKEK</sequence>
<reference evidence="6 7" key="1">
    <citation type="submission" date="2021-04" db="EMBL/GenBank/DDBJ databases">
        <authorList>
            <person name="De Guttry C."/>
            <person name="Zahm M."/>
            <person name="Klopp C."/>
            <person name="Cabau C."/>
            <person name="Louis A."/>
            <person name="Berthelot C."/>
            <person name="Parey E."/>
            <person name="Roest Crollius H."/>
            <person name="Montfort J."/>
            <person name="Robinson-Rechavi M."/>
            <person name="Bucao C."/>
            <person name="Bouchez O."/>
            <person name="Gislard M."/>
            <person name="Lluch J."/>
            <person name="Milhes M."/>
            <person name="Lampietro C."/>
            <person name="Lopez Roques C."/>
            <person name="Donnadieu C."/>
            <person name="Braasch I."/>
            <person name="Desvignes T."/>
            <person name="Postlethwait J."/>
            <person name="Bobe J."/>
            <person name="Wedekind C."/>
            <person name="Guiguen Y."/>
        </authorList>
    </citation>
    <scope>NUCLEOTIDE SEQUENCE [LARGE SCALE GENOMIC DNA]</scope>
    <source>
        <strain evidence="6">Cs_M1</strain>
        <tissue evidence="6">Blood</tissue>
    </source>
</reference>
<keyword evidence="2" id="KW-0645">Protease</keyword>
<dbReference type="InterPro" id="IPR029058">
    <property type="entry name" value="AB_hydrolase_fold"/>
</dbReference>
<comment type="similarity">
    <text evidence="1">Belongs to the peptidase S28 family.</text>
</comment>
<evidence type="ECO:0000256" key="1">
    <source>
        <dbReference type="ARBA" id="ARBA00011079"/>
    </source>
</evidence>
<dbReference type="Pfam" id="PF05577">
    <property type="entry name" value="Peptidase_S28"/>
    <property type="match status" value="1"/>
</dbReference>
<proteinExistence type="inferred from homology"/>